<dbReference type="FunFam" id="1.10.510.10:FF:000089">
    <property type="entry name" value="Tyrosine-protein kinase receptor TYRO3"/>
    <property type="match status" value="1"/>
</dbReference>
<evidence type="ECO:0000256" key="6">
    <source>
        <dbReference type="ARBA" id="ARBA00022777"/>
    </source>
</evidence>
<reference evidence="16" key="1">
    <citation type="submission" date="2011-08" db="EMBL/GenBank/DDBJ databases">
        <title>The draft genome of Latimeria chalumnae.</title>
        <authorList>
            <person name="Di Palma F."/>
            <person name="Alfoldi J."/>
            <person name="Johnson J."/>
            <person name="Berlin A."/>
            <person name="Gnerre S."/>
            <person name="Jaffe D."/>
            <person name="MacCallum I."/>
            <person name="Young S."/>
            <person name="Walker B.J."/>
            <person name="Lander E."/>
            <person name="Lindblad-Toh K."/>
        </authorList>
    </citation>
    <scope>NUCLEOTIDE SEQUENCE [LARGE SCALE GENOMIC DNA]</scope>
    <source>
        <strain evidence="16">Wild caught</strain>
    </source>
</reference>
<evidence type="ECO:0000256" key="4">
    <source>
        <dbReference type="ARBA" id="ARBA00022679"/>
    </source>
</evidence>
<dbReference type="Proteomes" id="UP000008672">
    <property type="component" value="Unassembled WGS sequence"/>
</dbReference>
<feature type="domain" description="Eph LBD" evidence="14">
    <location>
        <begin position="1"/>
        <end position="139"/>
    </location>
</feature>
<keyword evidence="4" id="KW-0808">Transferase</keyword>
<evidence type="ECO:0000256" key="10">
    <source>
        <dbReference type="ARBA" id="ARBA00023170"/>
    </source>
</evidence>
<dbReference type="GeneTree" id="ENSGT00940000155669"/>
<dbReference type="SUPFAM" id="SSF56112">
    <property type="entry name" value="Protein kinase-like (PK-like)"/>
    <property type="match status" value="1"/>
</dbReference>
<dbReference type="Gene3D" id="1.10.510.10">
    <property type="entry name" value="Transferase(Phosphotransferase) domain 1"/>
    <property type="match status" value="1"/>
</dbReference>
<dbReference type="PANTHER" id="PTHR24416">
    <property type="entry name" value="TYROSINE-PROTEIN KINASE RECEPTOR"/>
    <property type="match status" value="1"/>
</dbReference>
<dbReference type="PANTHER" id="PTHR24416:SF628">
    <property type="entry name" value="TYROSINE-PROTEIN KINASE MER-LIKE"/>
    <property type="match status" value="1"/>
</dbReference>
<feature type="domain" description="Protein kinase" evidence="13">
    <location>
        <begin position="412"/>
        <end position="675"/>
    </location>
</feature>
<keyword evidence="9" id="KW-0829">Tyrosine-protein kinase</keyword>
<dbReference type="GO" id="GO:0005524">
    <property type="term" value="F:ATP binding"/>
    <property type="evidence" value="ECO:0007669"/>
    <property type="project" value="UniProtKB-UniRule"/>
</dbReference>
<dbReference type="STRING" id="7897.ENSLACP00000007527"/>
<dbReference type="Ensembl" id="ENSLACT00000007591.1">
    <property type="protein sequence ID" value="ENSLACP00000007527.1"/>
    <property type="gene ID" value="ENSLACG00000006674.1"/>
</dbReference>
<feature type="binding site" evidence="12">
    <location>
        <position position="444"/>
    </location>
    <ligand>
        <name>ATP</name>
        <dbReference type="ChEBI" id="CHEBI:30616"/>
    </ligand>
</feature>
<comment type="subcellular location">
    <subcellularLocation>
        <location evidence="1">Membrane</location>
        <topology evidence="1">Single-pass type I membrane protein</topology>
    </subcellularLocation>
</comment>
<keyword evidence="7 12" id="KW-0067">ATP-binding</keyword>
<keyword evidence="16" id="KW-1185">Reference proteome</keyword>
<dbReference type="InterPro" id="IPR001090">
    <property type="entry name" value="Ephrin_rcpt_lig-bd_dom"/>
</dbReference>
<evidence type="ECO:0000256" key="11">
    <source>
        <dbReference type="ARBA" id="ARBA00051243"/>
    </source>
</evidence>
<evidence type="ECO:0000256" key="12">
    <source>
        <dbReference type="PROSITE-ProRule" id="PRU10141"/>
    </source>
</evidence>
<dbReference type="EMBL" id="AFYH01199402">
    <property type="status" value="NOT_ANNOTATED_CDS"/>
    <property type="molecule type" value="Genomic_DNA"/>
</dbReference>
<reference evidence="15" key="3">
    <citation type="submission" date="2025-09" db="UniProtKB">
        <authorList>
            <consortium name="Ensembl"/>
        </authorList>
    </citation>
    <scope>IDENTIFICATION</scope>
</reference>
<dbReference type="Gene3D" id="2.60.40.1770">
    <property type="entry name" value="ephrin a2 ectodomain"/>
    <property type="match status" value="1"/>
</dbReference>
<evidence type="ECO:0000313" key="16">
    <source>
        <dbReference type="Proteomes" id="UP000008672"/>
    </source>
</evidence>
<dbReference type="PROSITE" id="PS00107">
    <property type="entry name" value="PROTEIN_KINASE_ATP"/>
    <property type="match status" value="1"/>
</dbReference>
<accession>H3AD06</accession>
<organism evidence="15 16">
    <name type="scientific">Latimeria chalumnae</name>
    <name type="common">Coelacanth</name>
    <dbReference type="NCBI Taxonomy" id="7897"/>
    <lineage>
        <taxon>Eukaryota</taxon>
        <taxon>Metazoa</taxon>
        <taxon>Chordata</taxon>
        <taxon>Craniata</taxon>
        <taxon>Vertebrata</taxon>
        <taxon>Euteleostomi</taxon>
        <taxon>Coelacanthiformes</taxon>
        <taxon>Coelacanthidae</taxon>
        <taxon>Latimeria</taxon>
    </lineage>
</organism>
<name>H3AD06_LATCH</name>
<dbReference type="PROSITE" id="PS50011">
    <property type="entry name" value="PROTEIN_KINASE_DOM"/>
    <property type="match status" value="1"/>
</dbReference>
<keyword evidence="6" id="KW-0418">Kinase</keyword>
<dbReference type="Pfam" id="PF25599">
    <property type="entry name" value="Ephrin_CRD"/>
    <property type="match status" value="1"/>
</dbReference>
<evidence type="ECO:0000256" key="7">
    <source>
        <dbReference type="ARBA" id="ARBA00022840"/>
    </source>
</evidence>
<evidence type="ECO:0000259" key="14">
    <source>
        <dbReference type="PROSITE" id="PS51550"/>
    </source>
</evidence>
<proteinExistence type="predicted"/>
<evidence type="ECO:0000313" key="15">
    <source>
        <dbReference type="Ensembl" id="ENSLACP00000007527.1"/>
    </source>
</evidence>
<dbReference type="GO" id="GO:0005886">
    <property type="term" value="C:plasma membrane"/>
    <property type="evidence" value="ECO:0007669"/>
    <property type="project" value="TreeGrafter"/>
</dbReference>
<dbReference type="InterPro" id="IPR050122">
    <property type="entry name" value="RTK"/>
</dbReference>
<sequence>TYQACTIQYEKMPKMLWTKKLFPGGEGKHFFLDLKFAEEECTASCTFTLYLVQSSHYIAKPSKRYTNQSWPIQADQHFPVEKQDHTSLENIQKKMNSILGLSLGSLLESGFFLGFEYTGVCLFLSSVRVYFKKCPAHIERMAVFPVAAGGSHLVSGICMENSVELAKPFTQCREDGTWAPSSGDCSCEEGYEQKENTCQALSKPRTNSLNAPTTHHQLSMVWVQDLGLPNKHIRCLEKYDLKHFTASMETRNGVAGWRESCPLSSGFSPPGIYVFKSSNLVSLSYGFRSNYSIITQLVNLGSWCSKTEMILKGFSVLNQGIRLDVLTGEFMGGSFCISRHKASSCFPQSRLKADWRADTKNFKKKIKEKKTIKINGNLKFLLMLLFVKNSTICQPPTQPIHELQKKVERSWLCLGRNLGSGEFGMVYEGVLRQMDGPDLNVAVKTTKVGIDTQSELESFLKEAELMRNFDHPNVLRLLGSSLKQQIPTPMVILPFMKHGDLRSFLLATRHGDIPVTLVSFMIDIVSGMEYLSSKGFLHRDLAARNCMLQDDLKVSVADFGLSKKTYSSNYYRQKVMVRMPVKWMAIESLSESIFTTKSDVWSFGITMWEIFSRGKTPYPGVQNHEMYDFLQEGHRLKKPTECLDKLYNTMCSCWLSDPNHRPTFSELKETLQEVLPSLPSSQET</sequence>
<dbReference type="GO" id="GO:0007169">
    <property type="term" value="P:cell surface receptor protein tyrosine kinase signaling pathway"/>
    <property type="evidence" value="ECO:0007669"/>
    <property type="project" value="TreeGrafter"/>
</dbReference>
<evidence type="ECO:0000259" key="13">
    <source>
        <dbReference type="PROSITE" id="PS50011"/>
    </source>
</evidence>
<dbReference type="InterPro" id="IPR017441">
    <property type="entry name" value="Protein_kinase_ATP_BS"/>
</dbReference>
<dbReference type="InterPro" id="IPR008266">
    <property type="entry name" value="Tyr_kinase_AS"/>
</dbReference>
<dbReference type="PROSITE" id="PS00109">
    <property type="entry name" value="PROTEIN_KINASE_TYR"/>
    <property type="match status" value="1"/>
</dbReference>
<dbReference type="Gene3D" id="2.60.120.260">
    <property type="entry name" value="Galactose-binding domain-like"/>
    <property type="match status" value="1"/>
</dbReference>
<keyword evidence="3" id="KW-0597">Phosphoprotein</keyword>
<dbReference type="SMART" id="SM00219">
    <property type="entry name" value="TyrKc"/>
    <property type="match status" value="1"/>
</dbReference>
<dbReference type="GO" id="GO:0004714">
    <property type="term" value="F:transmembrane receptor protein tyrosine kinase activity"/>
    <property type="evidence" value="ECO:0007669"/>
    <property type="project" value="UniProtKB-EC"/>
</dbReference>
<dbReference type="InParanoid" id="H3AD06"/>
<reference evidence="15" key="2">
    <citation type="submission" date="2025-08" db="UniProtKB">
        <authorList>
            <consortium name="Ensembl"/>
        </authorList>
    </citation>
    <scope>IDENTIFICATION</scope>
</reference>
<keyword evidence="10" id="KW-0675">Receptor</keyword>
<evidence type="ECO:0000256" key="8">
    <source>
        <dbReference type="ARBA" id="ARBA00023136"/>
    </source>
</evidence>
<dbReference type="GO" id="GO:0007399">
    <property type="term" value="P:nervous system development"/>
    <property type="evidence" value="ECO:0007669"/>
    <property type="project" value="TreeGrafter"/>
</dbReference>
<dbReference type="GO" id="GO:0016477">
    <property type="term" value="P:cell migration"/>
    <property type="evidence" value="ECO:0007669"/>
    <property type="project" value="TreeGrafter"/>
</dbReference>
<dbReference type="SUPFAM" id="SSF49785">
    <property type="entry name" value="Galactose-binding domain-like"/>
    <property type="match status" value="1"/>
</dbReference>
<protein>
    <recommendedName>
        <fullName evidence="2">receptor protein-tyrosine kinase</fullName>
        <ecNumber evidence="2">2.7.10.1</ecNumber>
    </recommendedName>
</protein>
<dbReference type="InterPro" id="IPR011009">
    <property type="entry name" value="Kinase-like_dom_sf"/>
</dbReference>
<keyword evidence="8" id="KW-0472">Membrane</keyword>
<dbReference type="Pfam" id="PF01404">
    <property type="entry name" value="Ephrin_lbd"/>
    <property type="match status" value="1"/>
</dbReference>
<dbReference type="Gene3D" id="3.30.200.20">
    <property type="entry name" value="Phosphorylase Kinase, domain 1"/>
    <property type="match status" value="1"/>
</dbReference>
<comment type="catalytic activity">
    <reaction evidence="11">
        <text>L-tyrosyl-[protein] + ATP = O-phospho-L-tyrosyl-[protein] + ADP + H(+)</text>
        <dbReference type="Rhea" id="RHEA:10596"/>
        <dbReference type="Rhea" id="RHEA-COMP:10136"/>
        <dbReference type="Rhea" id="RHEA-COMP:20101"/>
        <dbReference type="ChEBI" id="CHEBI:15378"/>
        <dbReference type="ChEBI" id="CHEBI:30616"/>
        <dbReference type="ChEBI" id="CHEBI:46858"/>
        <dbReference type="ChEBI" id="CHEBI:61978"/>
        <dbReference type="ChEBI" id="CHEBI:456216"/>
        <dbReference type="EC" id="2.7.10.1"/>
    </reaction>
</comment>
<evidence type="ECO:0000256" key="2">
    <source>
        <dbReference type="ARBA" id="ARBA00011902"/>
    </source>
</evidence>
<dbReference type="InterPro" id="IPR020635">
    <property type="entry name" value="Tyr_kinase_cat_dom"/>
</dbReference>
<dbReference type="InterPro" id="IPR008979">
    <property type="entry name" value="Galactose-bd-like_sf"/>
</dbReference>
<dbReference type="AlphaFoldDB" id="H3AD06"/>
<dbReference type="PRINTS" id="PR00109">
    <property type="entry name" value="TYRKINASE"/>
</dbReference>
<evidence type="ECO:0000256" key="5">
    <source>
        <dbReference type="ARBA" id="ARBA00022741"/>
    </source>
</evidence>
<dbReference type="InterPro" id="IPR001245">
    <property type="entry name" value="Ser-Thr/Tyr_kinase_cat_dom"/>
</dbReference>
<evidence type="ECO:0000256" key="9">
    <source>
        <dbReference type="ARBA" id="ARBA00023137"/>
    </source>
</evidence>
<dbReference type="GO" id="GO:0043235">
    <property type="term" value="C:receptor complex"/>
    <property type="evidence" value="ECO:0007669"/>
    <property type="project" value="TreeGrafter"/>
</dbReference>
<dbReference type="HOGENOM" id="CLU_015446_0_0_1"/>
<dbReference type="GO" id="GO:0006909">
    <property type="term" value="P:phagocytosis"/>
    <property type="evidence" value="ECO:0007669"/>
    <property type="project" value="TreeGrafter"/>
</dbReference>
<dbReference type="EMBL" id="AFYH01199401">
    <property type="status" value="NOT_ANNOTATED_CDS"/>
    <property type="molecule type" value="Genomic_DNA"/>
</dbReference>
<dbReference type="EC" id="2.7.10.1" evidence="2"/>
<evidence type="ECO:0000256" key="1">
    <source>
        <dbReference type="ARBA" id="ARBA00004479"/>
    </source>
</evidence>
<dbReference type="eggNOG" id="KOG0196">
    <property type="taxonomic scope" value="Eukaryota"/>
</dbReference>
<evidence type="ECO:0000256" key="3">
    <source>
        <dbReference type="ARBA" id="ARBA00022553"/>
    </source>
</evidence>
<keyword evidence="5 12" id="KW-0547">Nucleotide-binding</keyword>
<dbReference type="Pfam" id="PF07714">
    <property type="entry name" value="PK_Tyr_Ser-Thr"/>
    <property type="match status" value="1"/>
</dbReference>
<dbReference type="PROSITE" id="PS51550">
    <property type="entry name" value="EPH_LBD"/>
    <property type="match status" value="1"/>
</dbReference>
<dbReference type="InterPro" id="IPR000719">
    <property type="entry name" value="Prot_kinase_dom"/>
</dbReference>